<dbReference type="GO" id="GO:0016831">
    <property type="term" value="F:carboxy-lyase activity"/>
    <property type="evidence" value="ECO:0007669"/>
    <property type="project" value="InterPro"/>
</dbReference>
<comment type="caution">
    <text evidence="4">The sequence shown here is derived from an EMBL/GenBank/DDBJ whole genome shotgun (WGS) entry which is preliminary data.</text>
</comment>
<evidence type="ECO:0000259" key="3">
    <source>
        <dbReference type="Pfam" id="PF04909"/>
    </source>
</evidence>
<organism evidence="4 5">
    <name type="scientific">Spirosoma arboris</name>
    <dbReference type="NCBI Taxonomy" id="2682092"/>
    <lineage>
        <taxon>Bacteria</taxon>
        <taxon>Pseudomonadati</taxon>
        <taxon>Bacteroidota</taxon>
        <taxon>Cytophagia</taxon>
        <taxon>Cytophagales</taxon>
        <taxon>Cytophagaceae</taxon>
        <taxon>Spirosoma</taxon>
    </lineage>
</organism>
<dbReference type="InterPro" id="IPR032466">
    <property type="entry name" value="Metal_Hydrolase"/>
</dbReference>
<evidence type="ECO:0000313" key="5">
    <source>
        <dbReference type="Proteomes" id="UP000436006"/>
    </source>
</evidence>
<evidence type="ECO:0000313" key="4">
    <source>
        <dbReference type="EMBL" id="MVM31047.1"/>
    </source>
</evidence>
<feature type="chain" id="PRO_5029665305" evidence="2">
    <location>
        <begin position="20"/>
        <end position="377"/>
    </location>
</feature>
<accession>A0A7K1SB57</accession>
<feature type="domain" description="Amidohydrolase-related" evidence="3">
    <location>
        <begin position="134"/>
        <end position="366"/>
    </location>
</feature>
<feature type="signal peptide" evidence="2">
    <location>
        <begin position="1"/>
        <end position="19"/>
    </location>
</feature>
<dbReference type="Pfam" id="PF04909">
    <property type="entry name" value="Amidohydro_2"/>
    <property type="match status" value="1"/>
</dbReference>
<dbReference type="SUPFAM" id="SSF51556">
    <property type="entry name" value="Metallo-dependent hydrolases"/>
    <property type="match status" value="1"/>
</dbReference>
<dbReference type="Proteomes" id="UP000436006">
    <property type="component" value="Unassembled WGS sequence"/>
</dbReference>
<dbReference type="RefSeq" id="WP_157585541.1">
    <property type="nucleotide sequence ID" value="NZ_WPIN01000004.1"/>
</dbReference>
<evidence type="ECO:0000256" key="2">
    <source>
        <dbReference type="SAM" id="SignalP"/>
    </source>
</evidence>
<keyword evidence="1" id="KW-0456">Lyase</keyword>
<name>A0A7K1SB57_9BACT</name>
<sequence>MKNLFYLPALLLLGVVACGQSPQSNKPAEPLGFEEYDPVSTLKVPEHKLTRSKYPFIDVHNHQYQMDNEDLSKLIAQMDALNMGLMINLSGRGFSNSDAESTKFFTSALANIQKTNPKRLALFTNLNFSDVNDKGWTAQAVKMLEEDVKKGARGLKIYKNLGLNVKDDKGSRVRVDDPRLDPIWAKCGELGIPVLIHTADPKSFWDPMDRYNERWLELKLHAGRKRSPTDPVPWEQLIAEQHNVFRKHPKTTFIAAHMGWYPNDLTKLDSLMKVFPNMNVEIGAVIAELGRQPRASRKFFEKYQDRILFGKDSWVPSEYATYFRVLETEDEYFPYHKKYHAFWRMYGMGLPDEILKKVYYKNALRIIPGLDKSQFPN</sequence>
<dbReference type="AlphaFoldDB" id="A0A7K1SB57"/>
<reference evidence="4 5" key="1">
    <citation type="submission" date="2019-12" db="EMBL/GenBank/DDBJ databases">
        <title>Spirosoma sp. HMF4905 genome sequencing and assembly.</title>
        <authorList>
            <person name="Kang H."/>
            <person name="Cha I."/>
            <person name="Kim H."/>
            <person name="Joh K."/>
        </authorList>
    </citation>
    <scope>NUCLEOTIDE SEQUENCE [LARGE SCALE GENOMIC DNA]</scope>
    <source>
        <strain evidence="4 5">HMF4905</strain>
    </source>
</reference>
<gene>
    <name evidence="4" type="ORF">GO755_13485</name>
</gene>
<dbReference type="PANTHER" id="PTHR21240">
    <property type="entry name" value="2-AMINO-3-CARBOXYLMUCONATE-6-SEMIALDEHYDE DECARBOXYLASE"/>
    <property type="match status" value="1"/>
</dbReference>
<evidence type="ECO:0000256" key="1">
    <source>
        <dbReference type="ARBA" id="ARBA00023239"/>
    </source>
</evidence>
<dbReference type="PANTHER" id="PTHR21240:SF28">
    <property type="entry name" value="ISO-OROTATE DECARBOXYLASE (EUROFUNG)"/>
    <property type="match status" value="1"/>
</dbReference>
<keyword evidence="2" id="KW-0732">Signal</keyword>
<dbReference type="GO" id="GO:0005737">
    <property type="term" value="C:cytoplasm"/>
    <property type="evidence" value="ECO:0007669"/>
    <property type="project" value="TreeGrafter"/>
</dbReference>
<dbReference type="GO" id="GO:0016787">
    <property type="term" value="F:hydrolase activity"/>
    <property type="evidence" value="ECO:0007669"/>
    <property type="project" value="UniProtKB-KW"/>
</dbReference>
<dbReference type="GO" id="GO:0019748">
    <property type="term" value="P:secondary metabolic process"/>
    <property type="evidence" value="ECO:0007669"/>
    <property type="project" value="TreeGrafter"/>
</dbReference>
<keyword evidence="5" id="KW-1185">Reference proteome</keyword>
<dbReference type="InterPro" id="IPR032465">
    <property type="entry name" value="ACMSD"/>
</dbReference>
<dbReference type="Gene3D" id="3.20.20.140">
    <property type="entry name" value="Metal-dependent hydrolases"/>
    <property type="match status" value="1"/>
</dbReference>
<dbReference type="PROSITE" id="PS51257">
    <property type="entry name" value="PROKAR_LIPOPROTEIN"/>
    <property type="match status" value="1"/>
</dbReference>
<keyword evidence="4" id="KW-0378">Hydrolase</keyword>
<protein>
    <submittedName>
        <fullName evidence="4">Amidohydrolase family protein</fullName>
    </submittedName>
</protein>
<dbReference type="InterPro" id="IPR006680">
    <property type="entry name" value="Amidohydro-rel"/>
</dbReference>
<dbReference type="EMBL" id="WPIN01000004">
    <property type="protein sequence ID" value="MVM31047.1"/>
    <property type="molecule type" value="Genomic_DNA"/>
</dbReference>
<proteinExistence type="predicted"/>